<dbReference type="Proteomes" id="UP001172457">
    <property type="component" value="Chromosome 6"/>
</dbReference>
<gene>
    <name evidence="1" type="ORF">OSB04_024965</name>
</gene>
<name>A0AA38T6L1_9ASTR</name>
<dbReference type="AlphaFoldDB" id="A0AA38T6L1"/>
<evidence type="ECO:0000313" key="1">
    <source>
        <dbReference type="EMBL" id="KAJ9545258.1"/>
    </source>
</evidence>
<accession>A0AA38T6L1</accession>
<organism evidence="1 2">
    <name type="scientific">Centaurea solstitialis</name>
    <name type="common">yellow star-thistle</name>
    <dbReference type="NCBI Taxonomy" id="347529"/>
    <lineage>
        <taxon>Eukaryota</taxon>
        <taxon>Viridiplantae</taxon>
        <taxon>Streptophyta</taxon>
        <taxon>Embryophyta</taxon>
        <taxon>Tracheophyta</taxon>
        <taxon>Spermatophyta</taxon>
        <taxon>Magnoliopsida</taxon>
        <taxon>eudicotyledons</taxon>
        <taxon>Gunneridae</taxon>
        <taxon>Pentapetalae</taxon>
        <taxon>asterids</taxon>
        <taxon>campanulids</taxon>
        <taxon>Asterales</taxon>
        <taxon>Asteraceae</taxon>
        <taxon>Carduoideae</taxon>
        <taxon>Cardueae</taxon>
        <taxon>Centaureinae</taxon>
        <taxon>Centaurea</taxon>
    </lineage>
</organism>
<proteinExistence type="predicted"/>
<evidence type="ECO:0000313" key="2">
    <source>
        <dbReference type="Proteomes" id="UP001172457"/>
    </source>
</evidence>
<keyword evidence="2" id="KW-1185">Reference proteome</keyword>
<comment type="caution">
    <text evidence="1">The sequence shown here is derived from an EMBL/GenBank/DDBJ whole genome shotgun (WGS) entry which is preliminary data.</text>
</comment>
<evidence type="ECO:0008006" key="3">
    <source>
        <dbReference type="Google" id="ProtNLM"/>
    </source>
</evidence>
<reference evidence="1" key="1">
    <citation type="submission" date="2023-03" db="EMBL/GenBank/DDBJ databases">
        <title>Chromosome-scale reference genome and RAD-based genetic map of yellow starthistle (Centaurea solstitialis) reveal putative structural variation and QTLs associated with invader traits.</title>
        <authorList>
            <person name="Reatini B."/>
            <person name="Cang F.A."/>
            <person name="Jiang Q."/>
            <person name="Mckibben M.T.W."/>
            <person name="Barker M.S."/>
            <person name="Rieseberg L.H."/>
            <person name="Dlugosch K.M."/>
        </authorList>
    </citation>
    <scope>NUCLEOTIDE SEQUENCE</scope>
    <source>
        <strain evidence="1">CAN-66</strain>
        <tissue evidence="1">Leaf</tissue>
    </source>
</reference>
<protein>
    <recommendedName>
        <fullName evidence="3">RNA-directed DNA polymerase, eukaryota, reverse transcriptase zinc-binding domain protein</fullName>
    </recommendedName>
</protein>
<sequence length="179" mass="20143">MFSSINDFLVMKLRGNRKFHFEYPSSVGKSSGLLIAWDPGLFIKSDSSASDDFLVCLGFFYPNSIKSTAKEFFGLKFQEPLPRPLYSSRSFKALSVSQSSDLEALFSVEEIKFGVWDCDGDKAQGLNGLYFAFIKKFWMVFESDFVASVKHFHSLVTIDQGSNSSFLTLLENIVCCVNL</sequence>
<dbReference type="EMBL" id="JARYMX010000006">
    <property type="protein sequence ID" value="KAJ9545258.1"/>
    <property type="molecule type" value="Genomic_DNA"/>
</dbReference>